<proteinExistence type="inferred from homology"/>
<dbReference type="InterPro" id="IPR001753">
    <property type="entry name" value="Enoyl-CoA_hydra/iso"/>
</dbReference>
<reference evidence="2" key="1">
    <citation type="submission" date="2020-05" db="EMBL/GenBank/DDBJ databases">
        <authorList>
            <person name="Chiriac C."/>
            <person name="Salcher M."/>
            <person name="Ghai R."/>
            <person name="Kavagutti S V."/>
        </authorList>
    </citation>
    <scope>NUCLEOTIDE SEQUENCE</scope>
</reference>
<dbReference type="InterPro" id="IPR029045">
    <property type="entry name" value="ClpP/crotonase-like_dom_sf"/>
</dbReference>
<comment type="similarity">
    <text evidence="1">Belongs to the enoyl-CoA hydratase/isomerase family.</text>
</comment>
<dbReference type="Pfam" id="PF00378">
    <property type="entry name" value="ECH_1"/>
    <property type="match status" value="1"/>
</dbReference>
<accession>A0A6J7KC99</accession>
<name>A0A6J7KC99_9ZZZZ</name>
<evidence type="ECO:0000313" key="2">
    <source>
        <dbReference type="EMBL" id="CAB4952981.1"/>
    </source>
</evidence>
<evidence type="ECO:0000256" key="1">
    <source>
        <dbReference type="ARBA" id="ARBA00005254"/>
    </source>
</evidence>
<dbReference type="PANTHER" id="PTHR43802">
    <property type="entry name" value="ENOYL-COA HYDRATASE"/>
    <property type="match status" value="1"/>
</dbReference>
<dbReference type="PROSITE" id="PS00166">
    <property type="entry name" value="ENOYL_COA_HYDRATASE"/>
    <property type="match status" value="1"/>
</dbReference>
<dbReference type="GO" id="GO:0003824">
    <property type="term" value="F:catalytic activity"/>
    <property type="evidence" value="ECO:0007669"/>
    <property type="project" value="InterPro"/>
</dbReference>
<dbReference type="SUPFAM" id="SSF52096">
    <property type="entry name" value="ClpP/crotonase"/>
    <property type="match status" value="1"/>
</dbReference>
<dbReference type="AlphaFoldDB" id="A0A6J7KC99"/>
<organism evidence="2">
    <name type="scientific">freshwater metagenome</name>
    <dbReference type="NCBI Taxonomy" id="449393"/>
    <lineage>
        <taxon>unclassified sequences</taxon>
        <taxon>metagenomes</taxon>
        <taxon>ecological metagenomes</taxon>
    </lineage>
</organism>
<sequence>MIDVDVSEGCALISTADFAPLTRHDGAFARALAAAVIDLSDDDDVKVIVLRASGPDFAPADQGTFPRDLRGTVTAWGQDFSASDAIYQALCFSKKVTITEVAGVCSGAGSALVLASDLTISSEDAQFASPFMCMPESNFVLASLTIRLNRAKAWAVRGRPIGAHEAMACGLVSRVVSRAGLASATQAAAEYAAAMPLDGIVMSKMMLQAVLDAHGVGREFDMANLYATSQRAAGVTAEEE</sequence>
<dbReference type="Gene3D" id="3.90.226.10">
    <property type="entry name" value="2-enoyl-CoA Hydratase, Chain A, domain 1"/>
    <property type="match status" value="1"/>
</dbReference>
<dbReference type="CDD" id="cd06558">
    <property type="entry name" value="crotonase-like"/>
    <property type="match status" value="1"/>
</dbReference>
<dbReference type="InterPro" id="IPR018376">
    <property type="entry name" value="Enoyl-CoA_hyd/isom_CS"/>
</dbReference>
<gene>
    <name evidence="2" type="ORF">UFOPK3772_01672</name>
</gene>
<dbReference type="EMBL" id="CAFBNE010000050">
    <property type="protein sequence ID" value="CAB4952981.1"/>
    <property type="molecule type" value="Genomic_DNA"/>
</dbReference>
<dbReference type="PANTHER" id="PTHR43802:SF1">
    <property type="entry name" value="IP11341P-RELATED"/>
    <property type="match status" value="1"/>
</dbReference>
<protein>
    <submittedName>
        <fullName evidence="2">Unannotated protein</fullName>
    </submittedName>
</protein>